<sequence>LDTRGKFFTMRTTSHWNTVRREVVDSPTLDTFKILLERVLGHLV</sequence>
<name>A0A093HGM5_TYTAL</name>
<protein>
    <submittedName>
        <fullName evidence="1">Uncharacterized protein</fullName>
    </submittedName>
</protein>
<feature type="non-terminal residue" evidence="1">
    <location>
        <position position="44"/>
    </location>
</feature>
<dbReference type="AlphaFoldDB" id="A0A093HGM5"/>
<feature type="non-terminal residue" evidence="1">
    <location>
        <position position="1"/>
    </location>
</feature>
<keyword evidence="2" id="KW-1185">Reference proteome</keyword>
<proteinExistence type="predicted"/>
<evidence type="ECO:0000313" key="2">
    <source>
        <dbReference type="Proteomes" id="UP000054190"/>
    </source>
</evidence>
<evidence type="ECO:0000313" key="1">
    <source>
        <dbReference type="EMBL" id="KFV53743.1"/>
    </source>
</evidence>
<reference evidence="1 2" key="1">
    <citation type="submission" date="2014-04" db="EMBL/GenBank/DDBJ databases">
        <title>Genome evolution of avian class.</title>
        <authorList>
            <person name="Zhang G."/>
            <person name="Li C."/>
        </authorList>
    </citation>
    <scope>NUCLEOTIDE SEQUENCE [LARGE SCALE GENOMIC DNA]</scope>
    <source>
        <strain evidence="1">BGI_N341</strain>
    </source>
</reference>
<accession>A0A093HGM5</accession>
<organism evidence="1 2">
    <name type="scientific">Tyto alba</name>
    <name type="common">Barn owl</name>
    <dbReference type="NCBI Taxonomy" id="56313"/>
    <lineage>
        <taxon>Eukaryota</taxon>
        <taxon>Metazoa</taxon>
        <taxon>Chordata</taxon>
        <taxon>Craniata</taxon>
        <taxon>Vertebrata</taxon>
        <taxon>Euteleostomi</taxon>
        <taxon>Archelosauria</taxon>
        <taxon>Archosauria</taxon>
        <taxon>Dinosauria</taxon>
        <taxon>Saurischia</taxon>
        <taxon>Theropoda</taxon>
        <taxon>Coelurosauria</taxon>
        <taxon>Aves</taxon>
        <taxon>Neognathae</taxon>
        <taxon>Neoaves</taxon>
        <taxon>Telluraves</taxon>
        <taxon>Strigiformes</taxon>
        <taxon>Tytonidae</taxon>
        <taxon>Tyto</taxon>
    </lineage>
</organism>
<gene>
    <name evidence="1" type="ORF">N341_10263</name>
</gene>
<dbReference type="Proteomes" id="UP000054190">
    <property type="component" value="Unassembled WGS sequence"/>
</dbReference>
<dbReference type="EMBL" id="KK389759">
    <property type="protein sequence ID" value="KFV53743.1"/>
    <property type="molecule type" value="Genomic_DNA"/>
</dbReference>